<feature type="compositionally biased region" description="Low complexity" evidence="5">
    <location>
        <begin position="470"/>
        <end position="484"/>
    </location>
</feature>
<evidence type="ECO:0000313" key="7">
    <source>
        <dbReference type="Proteomes" id="UP000521872"/>
    </source>
</evidence>
<feature type="region of interest" description="Disordered" evidence="5">
    <location>
        <begin position="337"/>
        <end position="368"/>
    </location>
</feature>
<evidence type="ECO:0000256" key="4">
    <source>
        <dbReference type="ARBA" id="ARBA00022833"/>
    </source>
</evidence>
<dbReference type="PANTHER" id="PTHR23057:SF0">
    <property type="entry name" value="JUXTAPOSED WITH ANOTHER ZINC FINGER PROTEIN 1"/>
    <property type="match status" value="1"/>
</dbReference>
<evidence type="ECO:0000256" key="1">
    <source>
        <dbReference type="ARBA" id="ARBA00022723"/>
    </source>
</evidence>
<feature type="compositionally biased region" description="Low complexity" evidence="5">
    <location>
        <begin position="383"/>
        <end position="408"/>
    </location>
</feature>
<feature type="compositionally biased region" description="Low complexity" evidence="5">
    <location>
        <begin position="84"/>
        <end position="117"/>
    </location>
</feature>
<gene>
    <name evidence="6" type="ORF">D9613_007782</name>
</gene>
<keyword evidence="4" id="KW-0862">Zinc</keyword>
<feature type="compositionally biased region" description="Polar residues" evidence="5">
    <location>
        <begin position="485"/>
        <end position="495"/>
    </location>
</feature>
<keyword evidence="2" id="KW-0677">Repeat</keyword>
<dbReference type="AlphaFoldDB" id="A0A8H4VMW9"/>
<evidence type="ECO:0008006" key="8">
    <source>
        <dbReference type="Google" id="ProtNLM"/>
    </source>
</evidence>
<evidence type="ECO:0000256" key="5">
    <source>
        <dbReference type="SAM" id="MobiDB-lite"/>
    </source>
</evidence>
<dbReference type="GO" id="GO:0005634">
    <property type="term" value="C:nucleus"/>
    <property type="evidence" value="ECO:0007669"/>
    <property type="project" value="TreeGrafter"/>
</dbReference>
<keyword evidence="3" id="KW-0863">Zinc-finger</keyword>
<feature type="region of interest" description="Disordered" evidence="5">
    <location>
        <begin position="383"/>
        <end position="410"/>
    </location>
</feature>
<keyword evidence="1" id="KW-0479">Metal-binding</keyword>
<dbReference type="EMBL" id="JAACJL010000045">
    <property type="protein sequence ID" value="KAF4613709.1"/>
    <property type="molecule type" value="Genomic_DNA"/>
</dbReference>
<dbReference type="PANTHER" id="PTHR23057">
    <property type="entry name" value="JUXTAPOSED WITH ANOTHER ZINC FINGER PROTEIN 1"/>
    <property type="match status" value="1"/>
</dbReference>
<sequence>MSTLPLLSLLPTMEDTTDHLHIAHLERVVCSNYTCCGDSHCDLHALIEHFEDKHLEKTVQNAKYLYPRERLRSVALQGKTPRISAPSAPSSPSSSSSTSSPVSSAPSSPTSDFTSPAPSHPFSSMTLTPVYTPFTPISPVDPSDSYLDTDEIFMRQEAVDYDMSGIGMYADFSPEIYASSCESKDLALEVPLIIPMTPSLSDQEAGMDDVSHSSPDLTLESPPSPLAAIPRHMQLEVDTVPLTAAYKKATKTKLLKAKSSRSPSTGLASMIAGPSSNAQTTKVKSPKTSSSKSRNGTATASRPKKFMCPAPGCPKSYLTLNGLQYHEKNQRCEFRERGPGANSYFDSSMSNSPPSVTSSQSPPVDILTHEASPGLSRRIYACPESSSAGESSDPSSSVPSVGAPLPGGDVSSSNTHVVPYYRQSLPATSSQAPLGAGAVTTTPATIVPAVAPSPSQPQYHYPLPAPVSMPASPAAQNAPQNMNATHSNVPVSQSLPVDAPSQPVYACLTPQSPAPVAA</sequence>
<feature type="region of interest" description="Disordered" evidence="5">
    <location>
        <begin position="201"/>
        <end position="221"/>
    </location>
</feature>
<feature type="region of interest" description="Disordered" evidence="5">
    <location>
        <begin position="76"/>
        <end position="119"/>
    </location>
</feature>
<reference evidence="6 7" key="1">
    <citation type="submission" date="2019-12" db="EMBL/GenBank/DDBJ databases">
        <authorList>
            <person name="Floudas D."/>
            <person name="Bentzer J."/>
            <person name="Ahren D."/>
            <person name="Johansson T."/>
            <person name="Persson P."/>
            <person name="Tunlid A."/>
        </authorList>
    </citation>
    <scope>NUCLEOTIDE SEQUENCE [LARGE SCALE GENOMIC DNA]</scope>
    <source>
        <strain evidence="6 7">CBS 102.39</strain>
    </source>
</reference>
<proteinExistence type="predicted"/>
<dbReference type="GO" id="GO:0008270">
    <property type="term" value="F:zinc ion binding"/>
    <property type="evidence" value="ECO:0007669"/>
    <property type="project" value="UniProtKB-KW"/>
</dbReference>
<feature type="region of interest" description="Disordered" evidence="5">
    <location>
        <begin position="470"/>
        <end position="496"/>
    </location>
</feature>
<evidence type="ECO:0000313" key="6">
    <source>
        <dbReference type="EMBL" id="KAF4613709.1"/>
    </source>
</evidence>
<keyword evidence="7" id="KW-1185">Reference proteome</keyword>
<feature type="compositionally biased region" description="Low complexity" evidence="5">
    <location>
        <begin position="343"/>
        <end position="363"/>
    </location>
</feature>
<evidence type="ECO:0000256" key="3">
    <source>
        <dbReference type="ARBA" id="ARBA00022771"/>
    </source>
</evidence>
<accession>A0A8H4VMW9</accession>
<dbReference type="Proteomes" id="UP000521872">
    <property type="component" value="Unassembled WGS sequence"/>
</dbReference>
<dbReference type="InterPro" id="IPR051580">
    <property type="entry name" value="ZnF-Chromatin_assoc"/>
</dbReference>
<feature type="compositionally biased region" description="Low complexity" evidence="5">
    <location>
        <begin position="280"/>
        <end position="293"/>
    </location>
</feature>
<name>A0A8H4VMW9_9AGAR</name>
<protein>
    <recommendedName>
        <fullName evidence="8">C2H2-type domain-containing protein</fullName>
    </recommendedName>
</protein>
<feature type="region of interest" description="Disordered" evidence="5">
    <location>
        <begin position="253"/>
        <end position="306"/>
    </location>
</feature>
<comment type="caution">
    <text evidence="6">The sequence shown here is derived from an EMBL/GenBank/DDBJ whole genome shotgun (WGS) entry which is preliminary data.</text>
</comment>
<evidence type="ECO:0000256" key="2">
    <source>
        <dbReference type="ARBA" id="ARBA00022737"/>
    </source>
</evidence>
<organism evidence="6 7">
    <name type="scientific">Agrocybe pediades</name>
    <dbReference type="NCBI Taxonomy" id="84607"/>
    <lineage>
        <taxon>Eukaryota</taxon>
        <taxon>Fungi</taxon>
        <taxon>Dikarya</taxon>
        <taxon>Basidiomycota</taxon>
        <taxon>Agaricomycotina</taxon>
        <taxon>Agaricomycetes</taxon>
        <taxon>Agaricomycetidae</taxon>
        <taxon>Agaricales</taxon>
        <taxon>Agaricineae</taxon>
        <taxon>Strophariaceae</taxon>
        <taxon>Agrocybe</taxon>
    </lineage>
</organism>